<reference evidence="1" key="2">
    <citation type="submission" date="2021-04" db="EMBL/GenBank/DDBJ databases">
        <title>Draft genome assembly of strain Phenylobacterium sp. 20VBR1 using MiniION and Illumina platforms.</title>
        <authorList>
            <person name="Thomas F.A."/>
            <person name="Krishnan K.P."/>
            <person name="Sinha R.K."/>
        </authorList>
    </citation>
    <scope>NUCLEOTIDE SEQUENCE</scope>
    <source>
        <strain evidence="1">20VBR1</strain>
    </source>
</reference>
<reference evidence="2" key="1">
    <citation type="submission" date="2021-01" db="EMBL/GenBank/DDBJ databases">
        <title>Genome sequence of Phenylobacterium sp. 20VBR1 isolated from a valley glaceir, Ny-Alesund, Svalbard.</title>
        <authorList>
            <person name="Thomas F.A."/>
            <person name="Krishnan K.P."/>
            <person name="Sinha R.K."/>
        </authorList>
    </citation>
    <scope>NUCLEOTIDE SEQUENCE</scope>
    <source>
        <strain evidence="2">20VBR1</strain>
    </source>
</reference>
<dbReference type="AlphaFoldDB" id="A0A941HUM9"/>
<dbReference type="RefSeq" id="WP_215338156.1">
    <property type="nucleotide sequence ID" value="NZ_JAGSGD010000001.1"/>
</dbReference>
<dbReference type="EMBL" id="CP068570">
    <property type="protein sequence ID" value="QQZ50744.1"/>
    <property type="molecule type" value="Genomic_DNA"/>
</dbReference>
<sequence>MATFLIRHKGELGVEWAFIKAKSPGALTTAFRDIEIIEPWPEWATPQMVKDVGAYEIKGELSPLLERLKIK</sequence>
<organism evidence="1 3">
    <name type="scientific">Phenylobacterium glaciei</name>
    <dbReference type="NCBI Taxonomy" id="2803784"/>
    <lineage>
        <taxon>Bacteria</taxon>
        <taxon>Pseudomonadati</taxon>
        <taxon>Pseudomonadota</taxon>
        <taxon>Alphaproteobacteria</taxon>
        <taxon>Caulobacterales</taxon>
        <taxon>Caulobacteraceae</taxon>
        <taxon>Phenylobacterium</taxon>
    </lineage>
</organism>
<name>A0A941HUM9_9CAUL</name>
<accession>A0A941HUM9</accession>
<protein>
    <submittedName>
        <fullName evidence="1">Uncharacterized protein</fullName>
    </submittedName>
</protein>
<proteinExistence type="predicted"/>
<dbReference type="EMBL" id="JAGSGD010000001">
    <property type="protein sequence ID" value="MBR7618271.1"/>
    <property type="molecule type" value="Genomic_DNA"/>
</dbReference>
<evidence type="ECO:0000313" key="3">
    <source>
        <dbReference type="Proteomes" id="UP000622580"/>
    </source>
</evidence>
<gene>
    <name evidence="1" type="ORF">JKL49_02625</name>
    <name evidence="2" type="ORF">JKL49_05025</name>
</gene>
<dbReference type="Proteomes" id="UP000622580">
    <property type="component" value="Unassembled WGS sequence"/>
</dbReference>
<evidence type="ECO:0000313" key="1">
    <source>
        <dbReference type="EMBL" id="MBR7618271.1"/>
    </source>
</evidence>
<evidence type="ECO:0000313" key="2">
    <source>
        <dbReference type="EMBL" id="QQZ50744.1"/>
    </source>
</evidence>
<keyword evidence="3" id="KW-1185">Reference proteome</keyword>